<organism evidence="1 2">
    <name type="scientific">Helianthus annuus</name>
    <name type="common">Common sunflower</name>
    <dbReference type="NCBI Taxonomy" id="4232"/>
    <lineage>
        <taxon>Eukaryota</taxon>
        <taxon>Viridiplantae</taxon>
        <taxon>Streptophyta</taxon>
        <taxon>Embryophyta</taxon>
        <taxon>Tracheophyta</taxon>
        <taxon>Spermatophyta</taxon>
        <taxon>Magnoliopsida</taxon>
        <taxon>eudicotyledons</taxon>
        <taxon>Gunneridae</taxon>
        <taxon>Pentapetalae</taxon>
        <taxon>asterids</taxon>
        <taxon>campanulids</taxon>
        <taxon>Asterales</taxon>
        <taxon>Asteraceae</taxon>
        <taxon>Asteroideae</taxon>
        <taxon>Heliantheae alliance</taxon>
        <taxon>Heliantheae</taxon>
        <taxon>Helianthus</taxon>
    </lineage>
</organism>
<proteinExistence type="predicted"/>
<gene>
    <name evidence="1" type="ORF">HannXRQ_Chr04g0095701</name>
</gene>
<evidence type="ECO:0000313" key="1">
    <source>
        <dbReference type="EMBL" id="OTG27041.1"/>
    </source>
</evidence>
<accession>A0A251UXH2</accession>
<protein>
    <submittedName>
        <fullName evidence="1">Uncharacterized protein</fullName>
    </submittedName>
</protein>
<dbReference type="AlphaFoldDB" id="A0A251UXH2"/>
<name>A0A251UXH2_HELAN</name>
<dbReference type="InParanoid" id="A0A251UXH2"/>
<sequence length="50" mass="5547">MPPLTVEVTGAAGTFCSRRRFYPPPFKLQPHHPAKPLMPPSTVEVMLCIV</sequence>
<keyword evidence="2" id="KW-1185">Reference proteome</keyword>
<dbReference type="EMBL" id="CM007893">
    <property type="protein sequence ID" value="OTG27041.1"/>
    <property type="molecule type" value="Genomic_DNA"/>
</dbReference>
<evidence type="ECO:0000313" key="2">
    <source>
        <dbReference type="Proteomes" id="UP000215914"/>
    </source>
</evidence>
<reference evidence="2" key="1">
    <citation type="journal article" date="2017" name="Nature">
        <title>The sunflower genome provides insights into oil metabolism, flowering and Asterid evolution.</title>
        <authorList>
            <person name="Badouin H."/>
            <person name="Gouzy J."/>
            <person name="Grassa C.J."/>
            <person name="Murat F."/>
            <person name="Staton S.E."/>
            <person name="Cottret L."/>
            <person name="Lelandais-Briere C."/>
            <person name="Owens G.L."/>
            <person name="Carrere S."/>
            <person name="Mayjonade B."/>
            <person name="Legrand L."/>
            <person name="Gill N."/>
            <person name="Kane N.C."/>
            <person name="Bowers J.E."/>
            <person name="Hubner S."/>
            <person name="Bellec A."/>
            <person name="Berard A."/>
            <person name="Berges H."/>
            <person name="Blanchet N."/>
            <person name="Boniface M.C."/>
            <person name="Brunel D."/>
            <person name="Catrice O."/>
            <person name="Chaidir N."/>
            <person name="Claudel C."/>
            <person name="Donnadieu C."/>
            <person name="Faraut T."/>
            <person name="Fievet G."/>
            <person name="Helmstetter N."/>
            <person name="King M."/>
            <person name="Knapp S.J."/>
            <person name="Lai Z."/>
            <person name="Le Paslier M.C."/>
            <person name="Lippi Y."/>
            <person name="Lorenzon L."/>
            <person name="Mandel J.R."/>
            <person name="Marage G."/>
            <person name="Marchand G."/>
            <person name="Marquand E."/>
            <person name="Bret-Mestries E."/>
            <person name="Morien E."/>
            <person name="Nambeesan S."/>
            <person name="Nguyen T."/>
            <person name="Pegot-Espagnet P."/>
            <person name="Pouilly N."/>
            <person name="Raftis F."/>
            <person name="Sallet E."/>
            <person name="Schiex T."/>
            <person name="Thomas J."/>
            <person name="Vandecasteele C."/>
            <person name="Vares D."/>
            <person name="Vear F."/>
            <person name="Vautrin S."/>
            <person name="Crespi M."/>
            <person name="Mangin B."/>
            <person name="Burke J.M."/>
            <person name="Salse J."/>
            <person name="Munos S."/>
            <person name="Vincourt P."/>
            <person name="Rieseberg L.H."/>
            <person name="Langlade N.B."/>
        </authorList>
    </citation>
    <scope>NUCLEOTIDE SEQUENCE [LARGE SCALE GENOMIC DNA]</scope>
    <source>
        <strain evidence="2">cv. SF193</strain>
    </source>
</reference>
<dbReference type="Proteomes" id="UP000215914">
    <property type="component" value="Chromosome 4"/>
</dbReference>